<dbReference type="InterPro" id="IPR013830">
    <property type="entry name" value="SGNH_hydro"/>
</dbReference>
<keyword evidence="1" id="KW-0732">Signal</keyword>
<reference evidence="4" key="1">
    <citation type="journal article" date="2019" name="Int. J. Syst. Evol. Microbiol.">
        <title>The Global Catalogue of Microorganisms (GCM) 10K type strain sequencing project: providing services to taxonomists for standard genome sequencing and annotation.</title>
        <authorList>
            <consortium name="The Broad Institute Genomics Platform"/>
            <consortium name="The Broad Institute Genome Sequencing Center for Infectious Disease"/>
            <person name="Wu L."/>
            <person name="Ma J."/>
        </authorList>
    </citation>
    <scope>NUCLEOTIDE SEQUENCE [LARGE SCALE GENOMIC DNA]</scope>
    <source>
        <strain evidence="4">JCM 13004</strain>
    </source>
</reference>
<evidence type="ECO:0000313" key="3">
    <source>
        <dbReference type="EMBL" id="GAA1263370.1"/>
    </source>
</evidence>
<dbReference type="CDD" id="cd01823">
    <property type="entry name" value="SEST_like"/>
    <property type="match status" value="1"/>
</dbReference>
<dbReference type="PANTHER" id="PTHR37981">
    <property type="entry name" value="LIPASE 2"/>
    <property type="match status" value="1"/>
</dbReference>
<name>A0ABP4HIU1_9ACTN</name>
<dbReference type="Proteomes" id="UP001500037">
    <property type="component" value="Unassembled WGS sequence"/>
</dbReference>
<evidence type="ECO:0000259" key="2">
    <source>
        <dbReference type="Pfam" id="PF13472"/>
    </source>
</evidence>
<organism evidence="3 4">
    <name type="scientific">Kitasatospora nipponensis</name>
    <dbReference type="NCBI Taxonomy" id="258049"/>
    <lineage>
        <taxon>Bacteria</taxon>
        <taxon>Bacillati</taxon>
        <taxon>Actinomycetota</taxon>
        <taxon>Actinomycetes</taxon>
        <taxon>Kitasatosporales</taxon>
        <taxon>Streptomycetaceae</taxon>
        <taxon>Kitasatospora</taxon>
    </lineage>
</organism>
<dbReference type="Pfam" id="PF13472">
    <property type="entry name" value="Lipase_GDSL_2"/>
    <property type="match status" value="1"/>
</dbReference>
<dbReference type="PANTHER" id="PTHR37981:SF1">
    <property type="entry name" value="SGNH HYDROLASE-TYPE ESTERASE DOMAIN-CONTAINING PROTEIN"/>
    <property type="match status" value="1"/>
</dbReference>
<protein>
    <submittedName>
        <fullName evidence="3">SGNH family lipase</fullName>
    </submittedName>
</protein>
<dbReference type="EMBL" id="BAAALF010000158">
    <property type="protein sequence ID" value="GAA1263370.1"/>
    <property type="molecule type" value="Genomic_DNA"/>
</dbReference>
<feature type="chain" id="PRO_5045831095" evidence="1">
    <location>
        <begin position="29"/>
        <end position="274"/>
    </location>
</feature>
<evidence type="ECO:0000313" key="4">
    <source>
        <dbReference type="Proteomes" id="UP001500037"/>
    </source>
</evidence>
<gene>
    <name evidence="3" type="ORF">GCM10009665_61180</name>
</gene>
<comment type="caution">
    <text evidence="3">The sequence shown here is derived from an EMBL/GenBank/DDBJ whole genome shotgun (WGS) entry which is preliminary data.</text>
</comment>
<sequence>MTTVRHRRLAALAAAPLLLLSLAGPAHATRATAPGYVALGDSYAAGVAAGSYDPASGSCHRSSGAYPVLWAAANTPAAFTDVACGGADTQDVLTGQLPAVPGGTGLVTLTVGGNDLDFTDAVVGCLQPLTTESHCDDALAHSAQLLRDQLPGRLDGLLTAVGRGAPGARVVVTGYPHLLETTTTGVCWTGTAERRERFNALTDQLDELIHRQADAHGYRFADPRPAFAGHGVCAPAGQEWINGIVLHDLGESFHPTADGQSRGYLPTVARALAP</sequence>
<dbReference type="RefSeq" id="WP_344445332.1">
    <property type="nucleotide sequence ID" value="NZ_BAAALF010000158.1"/>
</dbReference>
<dbReference type="InterPro" id="IPR036514">
    <property type="entry name" value="SGNH_hydro_sf"/>
</dbReference>
<proteinExistence type="predicted"/>
<keyword evidence="4" id="KW-1185">Reference proteome</keyword>
<dbReference type="SUPFAM" id="SSF52266">
    <property type="entry name" value="SGNH hydrolase"/>
    <property type="match status" value="1"/>
</dbReference>
<dbReference type="InterPro" id="IPR037460">
    <property type="entry name" value="SEST-like"/>
</dbReference>
<feature type="signal peptide" evidence="1">
    <location>
        <begin position="1"/>
        <end position="28"/>
    </location>
</feature>
<dbReference type="Gene3D" id="3.40.50.1110">
    <property type="entry name" value="SGNH hydrolase"/>
    <property type="match status" value="1"/>
</dbReference>
<feature type="domain" description="SGNH hydrolase-type esterase" evidence="2">
    <location>
        <begin position="38"/>
        <end position="260"/>
    </location>
</feature>
<evidence type="ECO:0000256" key="1">
    <source>
        <dbReference type="SAM" id="SignalP"/>
    </source>
</evidence>
<accession>A0ABP4HIU1</accession>